<evidence type="ECO:0000313" key="3">
    <source>
        <dbReference type="EMBL" id="KAL3761948.1"/>
    </source>
</evidence>
<evidence type="ECO:0000256" key="1">
    <source>
        <dbReference type="SAM" id="MobiDB-lite"/>
    </source>
</evidence>
<feature type="compositionally biased region" description="Gly residues" evidence="1">
    <location>
        <begin position="585"/>
        <end position="604"/>
    </location>
</feature>
<proteinExistence type="predicted"/>
<dbReference type="InterPro" id="IPR057486">
    <property type="entry name" value="DPC2"/>
</dbReference>
<dbReference type="Pfam" id="PF25195">
    <property type="entry name" value="DPC2"/>
    <property type="match status" value="1"/>
</dbReference>
<dbReference type="Proteomes" id="UP001530293">
    <property type="component" value="Unassembled WGS sequence"/>
</dbReference>
<feature type="region of interest" description="Disordered" evidence="1">
    <location>
        <begin position="151"/>
        <end position="202"/>
    </location>
</feature>
<feature type="compositionally biased region" description="Low complexity" evidence="1">
    <location>
        <begin position="613"/>
        <end position="622"/>
    </location>
</feature>
<evidence type="ECO:0000259" key="2">
    <source>
        <dbReference type="Pfam" id="PF25195"/>
    </source>
</evidence>
<comment type="caution">
    <text evidence="3">The sequence shown here is derived from an EMBL/GenBank/DDBJ whole genome shotgun (WGS) entry which is preliminary data.</text>
</comment>
<dbReference type="EMBL" id="JALLBG020000144">
    <property type="protein sequence ID" value="KAL3761948.1"/>
    <property type="molecule type" value="Genomic_DNA"/>
</dbReference>
<feature type="domain" description="Diatom pyrenoid component 2" evidence="2">
    <location>
        <begin position="318"/>
        <end position="412"/>
    </location>
</feature>
<gene>
    <name evidence="3" type="ORF">ACHAWU_010125</name>
</gene>
<feature type="compositionally biased region" description="Low complexity" evidence="1">
    <location>
        <begin position="183"/>
        <end position="197"/>
    </location>
</feature>
<organism evidence="3 4">
    <name type="scientific">Discostella pseudostelligera</name>
    <dbReference type="NCBI Taxonomy" id="259834"/>
    <lineage>
        <taxon>Eukaryota</taxon>
        <taxon>Sar</taxon>
        <taxon>Stramenopiles</taxon>
        <taxon>Ochrophyta</taxon>
        <taxon>Bacillariophyta</taxon>
        <taxon>Coscinodiscophyceae</taxon>
        <taxon>Thalassiosirophycidae</taxon>
        <taxon>Stephanodiscales</taxon>
        <taxon>Stephanodiscaceae</taxon>
        <taxon>Discostella</taxon>
    </lineage>
</organism>
<feature type="region of interest" description="Disordered" evidence="1">
    <location>
        <begin position="524"/>
        <end position="669"/>
    </location>
</feature>
<keyword evidence="4" id="KW-1185">Reference proteome</keyword>
<name>A0ABD3MGD8_9STRA</name>
<accession>A0ABD3MGD8</accession>
<sequence length="669" mass="69635">MKVVSTTALLLTVYHGGITLVAAFNTAARPVVSPQPSVVASYATARSSHHRHRRHHVVEVELCMPNDNEFDAQYNVDDINLRGKRQSISTSDAVTDISRRSALARFAAASATFLGALPSMADEDAPTTAFSESPTSDASIARLGYEGKIAPPVEKPPIVSSPPVDVETETSAATTAVPPPAEAPSTSSTPSTPAVPAKDATIAKSTKLEPKVALPLSGDLSPDFFIATAAFVGLAVIANNIQEDSDLGATATAPPALPYGLSGGRNNPVEMVPNDVKPVAATPSPPPPKPEKKKWQAEKPIPYGILNPNGKNPFLKEILDYCEGGKVTERCTETIKEYLDDLADSGAVATSNEVQAIVGYLDSLGSNTSGEKKKVGAAFTSYLDALSAGSAPPPSSAQAVKTYLDTLNGTVATRKLVTSPVIPSSLQQPPAALASLPVAATTNMPDFAQYDNRLTSIEGRVTSLEMKVDKLPDQVFEKIEAWQSQYETRMSEEVKKIVRAMQGPAVEPVVVSAPPALEAAVREVPTPSTVAEPEPISSQVSSVDEEWTSPIVDYPSPTPLSAIPERTGMPRAGASASSVPKKYGLSGGGQGWKTGKSKSGGGGYLDNMSVGESSTPSSATTPPSSPAVPEKPAAAPSSSGPKKFGIGGSQGWKTGKPMKGGGYLDNMSP</sequence>
<protein>
    <recommendedName>
        <fullName evidence="2">Diatom pyrenoid component 2 domain-containing protein</fullName>
    </recommendedName>
</protein>
<reference evidence="3 4" key="1">
    <citation type="submission" date="2024-10" db="EMBL/GenBank/DDBJ databases">
        <title>Updated reference genomes for cyclostephanoid diatoms.</title>
        <authorList>
            <person name="Roberts W.R."/>
            <person name="Alverson A.J."/>
        </authorList>
    </citation>
    <scope>NUCLEOTIDE SEQUENCE [LARGE SCALE GENOMIC DNA]</scope>
    <source>
        <strain evidence="3 4">AJA232-27</strain>
    </source>
</reference>
<dbReference type="AlphaFoldDB" id="A0ABD3MGD8"/>
<evidence type="ECO:0000313" key="4">
    <source>
        <dbReference type="Proteomes" id="UP001530293"/>
    </source>
</evidence>